<evidence type="ECO:0000256" key="2">
    <source>
        <dbReference type="ARBA" id="ARBA00008053"/>
    </source>
</evidence>
<protein>
    <recommendedName>
        <fullName evidence="10">DUF445 domain-containing protein</fullName>
    </recommendedName>
</protein>
<proteinExistence type="inferred from homology"/>
<dbReference type="EMBL" id="JANUBB010000001">
    <property type="protein sequence ID" value="MCS3950138.1"/>
    <property type="molecule type" value="Genomic_DNA"/>
</dbReference>
<dbReference type="RefSeq" id="WP_259081210.1">
    <property type="nucleotide sequence ID" value="NZ_JANTZN010000003.1"/>
</dbReference>
<gene>
    <name evidence="8" type="ORF">GGP83_000064</name>
</gene>
<keyword evidence="4 7" id="KW-1133">Transmembrane helix</keyword>
<dbReference type="InterPro" id="IPR007383">
    <property type="entry name" value="DUF445"/>
</dbReference>
<dbReference type="PANTHER" id="PTHR35791:SF1">
    <property type="entry name" value="UPF0754 MEMBRANE PROTEIN YHEB"/>
    <property type="match status" value="1"/>
</dbReference>
<evidence type="ECO:0000313" key="9">
    <source>
        <dbReference type="Proteomes" id="UP001155010"/>
    </source>
</evidence>
<comment type="caution">
    <text evidence="8">The sequence shown here is derived from an EMBL/GenBank/DDBJ whole genome shotgun (WGS) entry which is preliminary data.</text>
</comment>
<dbReference type="GO" id="GO:0012505">
    <property type="term" value="C:endomembrane system"/>
    <property type="evidence" value="ECO:0007669"/>
    <property type="project" value="UniProtKB-SubCell"/>
</dbReference>
<keyword evidence="3 7" id="KW-0812">Transmembrane</keyword>
<dbReference type="AlphaFoldDB" id="A0A9X2U5K2"/>
<feature type="region of interest" description="Disordered" evidence="6">
    <location>
        <begin position="1"/>
        <end position="37"/>
    </location>
</feature>
<evidence type="ECO:0000256" key="7">
    <source>
        <dbReference type="SAM" id="Phobius"/>
    </source>
</evidence>
<accession>A0A9X2U5K2</accession>
<name>A0A9X2U5K2_9BACT</name>
<comment type="similarity">
    <text evidence="2">Belongs to the UPF0754 family.</text>
</comment>
<dbReference type="Proteomes" id="UP001155010">
    <property type="component" value="Unassembled WGS sequence"/>
</dbReference>
<evidence type="ECO:0000313" key="8">
    <source>
        <dbReference type="EMBL" id="MCS3950138.1"/>
    </source>
</evidence>
<feature type="transmembrane region" description="Helical" evidence="7">
    <location>
        <begin position="116"/>
        <end position="138"/>
    </location>
</feature>
<comment type="subcellular location">
    <subcellularLocation>
        <location evidence="1">Endomembrane system</location>
    </subcellularLocation>
</comment>
<keyword evidence="5 7" id="KW-0472">Membrane</keyword>
<feature type="transmembrane region" description="Helical" evidence="7">
    <location>
        <begin position="352"/>
        <end position="385"/>
    </location>
</feature>
<feature type="transmembrane region" description="Helical" evidence="7">
    <location>
        <begin position="75"/>
        <end position="96"/>
    </location>
</feature>
<organism evidence="8 9">
    <name type="scientific">Salinibacter ruber</name>
    <dbReference type="NCBI Taxonomy" id="146919"/>
    <lineage>
        <taxon>Bacteria</taxon>
        <taxon>Pseudomonadati</taxon>
        <taxon>Rhodothermota</taxon>
        <taxon>Rhodothermia</taxon>
        <taxon>Rhodothermales</taxon>
        <taxon>Salinibacteraceae</taxon>
        <taxon>Salinibacter</taxon>
    </lineage>
</organism>
<dbReference type="Pfam" id="PF04286">
    <property type="entry name" value="DUF445"/>
    <property type="match status" value="1"/>
</dbReference>
<evidence type="ECO:0000256" key="6">
    <source>
        <dbReference type="SAM" id="MobiDB-lite"/>
    </source>
</evidence>
<dbReference type="PANTHER" id="PTHR35791">
    <property type="entry name" value="UPF0754 MEMBRANE PROTEIN YHEB"/>
    <property type="match status" value="1"/>
</dbReference>
<sequence>MAAPDSDTNDGQEDTGPAAAVQSRSHDGATGRDASWPRLQRQIFRTASRHLPDSAGTAEAGVEPPPKRTGRYARWLPVLKALPWVLGALFALSFVWDFPGVTLTVAGYAVVLEDLLRFTAVSGLVGFGTNWLAITMLFRPREPRPLVGQGLVPAQRERVAYRLAQAVSDELINKALIKEKIRESGLVAQYRDLLVAAASDVATDDAVRAEGKALLRRALRDVLSTPSVQTRIVALTAEQVEAQAGEGLSGLMLRAYRYFGEDDFRARLRETVRRLPDAVDPLVEELDPVLDRLPAELERRSDEIESLLTRVVLRLVDTLDLERMIYENVRAYDERQLEMLLRRTTNEQLNYIKYLGAALGIVGGFIIWAPAAALVAVTTLGLAVYGLDEALFRARTDDTSSS</sequence>
<reference evidence="8" key="1">
    <citation type="submission" date="2022-08" db="EMBL/GenBank/DDBJ databases">
        <title>Genomic Encyclopedia of Type Strains, Phase V (KMG-V): Genome sequencing to study the core and pangenomes of soil and plant-associated prokaryotes.</title>
        <authorList>
            <person name="Whitman W."/>
        </authorList>
    </citation>
    <scope>NUCLEOTIDE SEQUENCE</scope>
    <source>
        <strain evidence="8">SP2017</strain>
    </source>
</reference>
<evidence type="ECO:0008006" key="10">
    <source>
        <dbReference type="Google" id="ProtNLM"/>
    </source>
</evidence>
<evidence type="ECO:0000256" key="3">
    <source>
        <dbReference type="ARBA" id="ARBA00022692"/>
    </source>
</evidence>
<evidence type="ECO:0000256" key="5">
    <source>
        <dbReference type="ARBA" id="ARBA00023136"/>
    </source>
</evidence>
<evidence type="ECO:0000256" key="1">
    <source>
        <dbReference type="ARBA" id="ARBA00004308"/>
    </source>
</evidence>
<evidence type="ECO:0000256" key="4">
    <source>
        <dbReference type="ARBA" id="ARBA00022989"/>
    </source>
</evidence>